<accession>A0AAE0LSY4</accession>
<name>A0AAE0LSY4_9PEZI</name>
<reference evidence="2" key="2">
    <citation type="submission" date="2023-06" db="EMBL/GenBank/DDBJ databases">
        <authorList>
            <consortium name="Lawrence Berkeley National Laboratory"/>
            <person name="Haridas S."/>
            <person name="Hensen N."/>
            <person name="Bonometti L."/>
            <person name="Westerberg I."/>
            <person name="Brannstrom I.O."/>
            <person name="Guillou S."/>
            <person name="Cros-Aarteil S."/>
            <person name="Calhoun S."/>
            <person name="Kuo A."/>
            <person name="Mondo S."/>
            <person name="Pangilinan J."/>
            <person name="Riley R."/>
            <person name="Labutti K."/>
            <person name="Andreopoulos B."/>
            <person name="Lipzen A."/>
            <person name="Chen C."/>
            <person name="Yanf M."/>
            <person name="Daum C."/>
            <person name="Ng V."/>
            <person name="Clum A."/>
            <person name="Steindorff A."/>
            <person name="Ohm R."/>
            <person name="Martin F."/>
            <person name="Silar P."/>
            <person name="Natvig D."/>
            <person name="Lalanne C."/>
            <person name="Gautier V."/>
            <person name="Ament-Velasquez S.L."/>
            <person name="Kruys A."/>
            <person name="Hutchinson M.I."/>
            <person name="Powell A.J."/>
            <person name="Barry K."/>
            <person name="Miller A.N."/>
            <person name="Grigoriev I.V."/>
            <person name="Debuchy R."/>
            <person name="Gladieux P."/>
            <person name="Thoren M.H."/>
            <person name="Johannesson H."/>
        </authorList>
    </citation>
    <scope>NUCLEOTIDE SEQUENCE</scope>
    <source>
        <strain evidence="2">CBS 168.71</strain>
    </source>
</reference>
<organism evidence="2 3">
    <name type="scientific">Chaetomium fimeti</name>
    <dbReference type="NCBI Taxonomy" id="1854472"/>
    <lineage>
        <taxon>Eukaryota</taxon>
        <taxon>Fungi</taxon>
        <taxon>Dikarya</taxon>
        <taxon>Ascomycota</taxon>
        <taxon>Pezizomycotina</taxon>
        <taxon>Sordariomycetes</taxon>
        <taxon>Sordariomycetidae</taxon>
        <taxon>Sordariales</taxon>
        <taxon>Chaetomiaceae</taxon>
        <taxon>Chaetomium</taxon>
    </lineage>
</organism>
<feature type="compositionally biased region" description="Low complexity" evidence="1">
    <location>
        <begin position="260"/>
        <end position="284"/>
    </location>
</feature>
<evidence type="ECO:0000313" key="3">
    <source>
        <dbReference type="Proteomes" id="UP001278766"/>
    </source>
</evidence>
<evidence type="ECO:0000313" key="2">
    <source>
        <dbReference type="EMBL" id="KAK3295684.1"/>
    </source>
</evidence>
<dbReference type="GeneID" id="87835392"/>
<keyword evidence="3" id="KW-1185">Reference proteome</keyword>
<proteinExistence type="predicted"/>
<feature type="region of interest" description="Disordered" evidence="1">
    <location>
        <begin position="171"/>
        <end position="191"/>
    </location>
</feature>
<reference evidence="2" key="1">
    <citation type="journal article" date="2023" name="Mol. Phylogenet. Evol.">
        <title>Genome-scale phylogeny and comparative genomics of the fungal order Sordariales.</title>
        <authorList>
            <person name="Hensen N."/>
            <person name="Bonometti L."/>
            <person name="Westerberg I."/>
            <person name="Brannstrom I.O."/>
            <person name="Guillou S."/>
            <person name="Cros-Aarteil S."/>
            <person name="Calhoun S."/>
            <person name="Haridas S."/>
            <person name="Kuo A."/>
            <person name="Mondo S."/>
            <person name="Pangilinan J."/>
            <person name="Riley R."/>
            <person name="LaButti K."/>
            <person name="Andreopoulos B."/>
            <person name="Lipzen A."/>
            <person name="Chen C."/>
            <person name="Yan M."/>
            <person name="Daum C."/>
            <person name="Ng V."/>
            <person name="Clum A."/>
            <person name="Steindorff A."/>
            <person name="Ohm R.A."/>
            <person name="Martin F."/>
            <person name="Silar P."/>
            <person name="Natvig D.O."/>
            <person name="Lalanne C."/>
            <person name="Gautier V."/>
            <person name="Ament-Velasquez S.L."/>
            <person name="Kruys A."/>
            <person name="Hutchinson M.I."/>
            <person name="Powell A.J."/>
            <person name="Barry K."/>
            <person name="Miller A.N."/>
            <person name="Grigoriev I.V."/>
            <person name="Debuchy R."/>
            <person name="Gladieux P."/>
            <person name="Hiltunen Thoren M."/>
            <person name="Johannesson H."/>
        </authorList>
    </citation>
    <scope>NUCLEOTIDE SEQUENCE</scope>
    <source>
        <strain evidence="2">CBS 168.71</strain>
    </source>
</reference>
<protein>
    <submittedName>
        <fullName evidence="2">Uncharacterized protein</fullName>
    </submittedName>
</protein>
<dbReference type="AlphaFoldDB" id="A0AAE0LSY4"/>
<dbReference type="Proteomes" id="UP001278766">
    <property type="component" value="Unassembled WGS sequence"/>
</dbReference>
<comment type="caution">
    <text evidence="2">The sequence shown here is derived from an EMBL/GenBank/DDBJ whole genome shotgun (WGS) entry which is preliminary data.</text>
</comment>
<dbReference type="EMBL" id="JAUEPN010000004">
    <property type="protein sequence ID" value="KAK3295684.1"/>
    <property type="molecule type" value="Genomic_DNA"/>
</dbReference>
<gene>
    <name evidence="2" type="ORF">B0H64DRAFT_151792</name>
</gene>
<sequence>MMRKQSRPDRDYRTTLLTPLRQLHQGFFRFFSSSQLVFWIRKRGHNGGRGHLVAFFYQSSVVRGQHGEQSGEVCCPVKPHPNSYTAFVRLGMRIPKQWLPLKYHCSGRKGSIRRDKRPGLVDHLWHGPAGSGCHAPEETQQTNPTLCNNKRENTLKQGPIHLVSPHAERPSITDVTGIQPPNPFRSGDGEASKDQLLHHHDILDAGALNKNRVDAGNPMERRCCPTPPSSPSRTASASSYNIQIGGVRNWASRIASPTNASIPSSHTTIPSSHAAQTQAQTQTQPRYGTLNTSIRPSQR</sequence>
<feature type="region of interest" description="Disordered" evidence="1">
    <location>
        <begin position="257"/>
        <end position="299"/>
    </location>
</feature>
<evidence type="ECO:0000256" key="1">
    <source>
        <dbReference type="SAM" id="MobiDB-lite"/>
    </source>
</evidence>
<dbReference type="RefSeq" id="XP_062659198.1">
    <property type="nucleotide sequence ID" value="XM_062798444.1"/>
</dbReference>
<feature type="compositionally biased region" description="Polar residues" evidence="1">
    <location>
        <begin position="285"/>
        <end position="299"/>
    </location>
</feature>